<feature type="region of interest" description="Disordered" evidence="4">
    <location>
        <begin position="40"/>
        <end position="77"/>
    </location>
</feature>
<dbReference type="InterPro" id="IPR005202">
    <property type="entry name" value="TF_GRAS"/>
</dbReference>
<evidence type="ECO:0008006" key="7">
    <source>
        <dbReference type="Google" id="ProtNLM"/>
    </source>
</evidence>
<dbReference type="Pfam" id="PF03514">
    <property type="entry name" value="GRAS"/>
    <property type="match status" value="1"/>
</dbReference>
<dbReference type="AlphaFoldDB" id="A0A8S0V8Z8"/>
<feature type="compositionally biased region" description="Low complexity" evidence="4">
    <location>
        <begin position="50"/>
        <end position="62"/>
    </location>
</feature>
<sequence>MIGEQYNNNLLPNGGASSVFVSPASLLEVNCKKSANFTGNEPISVLDTRSPSPSTSTSTLSSFNQPTATAASVGVGGEGNEGLMANLKPGDNSGMELSHGLAEKFNLGQEDWEKLLSESAVQDQVLLQWIAGNSEDSPVICGFEALATGGSAISPVGNVFSSPNPSALGPFGSEFSLSENSNVEKIGNFVTSLPLSLNFEQQFGTLEQKAQIFNQQVQKASNLNILSLNPSFYGTQQDYHPHFQRQSKRCNLGNMNLNLGSENASSTFVDLGHEMLLPSQSQFPQMEQPPVGYCQQPNFIPLSQLQEKPLLVPKQETNGGNVEKMVAHHHRQQQPQQQIAYDLVYKAAELILAGNFSYAQEILARLNHVLIPIVKPFQRSAFYFKEALQLALLMSNPNASPTMRNPTPIDGMFKMGAYKVFSEVSPIIQFMNFTANQALLEALDYAEHIHIIDFDIGCGAQWSSFMQQLPRNNRGLASLKITGFASPSTHNPAEISLMHENLTQFANDLGVNFELVVVNVDSFDPNSSPLSSFRESESEAIAVNFPIWSFASHLSLLFPFLCFIKKLSPKILVSLDRGCERVDLPFSCHILNMLQYYEALLDSIDAANIPSDSASKIEKFLFQPGIESTVLGRLHYHAPMPPWRSLLSSAGFLPASISNFAETQAEYLVKRTRVTGFHVEKRQTSLVLYWQQWQLMSISTWIC</sequence>
<accession>A0A8S0V8Z8</accession>
<evidence type="ECO:0000256" key="1">
    <source>
        <dbReference type="ARBA" id="ARBA00023015"/>
    </source>
</evidence>
<proteinExistence type="inferred from homology"/>
<dbReference type="PROSITE" id="PS50985">
    <property type="entry name" value="GRAS"/>
    <property type="match status" value="1"/>
</dbReference>
<dbReference type="EMBL" id="CACTIH010009227">
    <property type="protein sequence ID" value="CAA3027917.1"/>
    <property type="molecule type" value="Genomic_DNA"/>
</dbReference>
<keyword evidence="6" id="KW-1185">Reference proteome</keyword>
<evidence type="ECO:0000256" key="2">
    <source>
        <dbReference type="ARBA" id="ARBA00023163"/>
    </source>
</evidence>
<evidence type="ECO:0000313" key="5">
    <source>
        <dbReference type="EMBL" id="CAA3027917.1"/>
    </source>
</evidence>
<comment type="caution">
    <text evidence="3">Lacks conserved residue(s) required for the propagation of feature annotation.</text>
</comment>
<gene>
    <name evidence="5" type="ORF">OLEA9_A074947</name>
</gene>
<name>A0A8S0V8Z8_OLEEU</name>
<keyword evidence="2" id="KW-0804">Transcription</keyword>
<feature type="region of interest" description="SAW" evidence="3">
    <location>
        <begin position="631"/>
        <end position="702"/>
    </location>
</feature>
<protein>
    <recommendedName>
        <fullName evidence="7">Scarecrow-like protein 6</fullName>
    </recommendedName>
</protein>
<feature type="short sequence motif" description="VHIID" evidence="3">
    <location>
        <begin position="449"/>
        <end position="453"/>
    </location>
</feature>
<evidence type="ECO:0000313" key="6">
    <source>
        <dbReference type="Proteomes" id="UP000594638"/>
    </source>
</evidence>
<dbReference type="Proteomes" id="UP000594638">
    <property type="component" value="Unassembled WGS sequence"/>
</dbReference>
<dbReference type="OrthoDB" id="666726at2759"/>
<organism evidence="5 6">
    <name type="scientific">Olea europaea subsp. europaea</name>
    <dbReference type="NCBI Taxonomy" id="158383"/>
    <lineage>
        <taxon>Eukaryota</taxon>
        <taxon>Viridiplantae</taxon>
        <taxon>Streptophyta</taxon>
        <taxon>Embryophyta</taxon>
        <taxon>Tracheophyta</taxon>
        <taxon>Spermatophyta</taxon>
        <taxon>Magnoliopsida</taxon>
        <taxon>eudicotyledons</taxon>
        <taxon>Gunneridae</taxon>
        <taxon>Pentapetalae</taxon>
        <taxon>asterids</taxon>
        <taxon>lamiids</taxon>
        <taxon>Lamiales</taxon>
        <taxon>Oleaceae</taxon>
        <taxon>Oleeae</taxon>
        <taxon>Olea</taxon>
    </lineage>
</organism>
<dbReference type="PANTHER" id="PTHR31636">
    <property type="entry name" value="OSJNBA0084A10.13 PROTEIN-RELATED"/>
    <property type="match status" value="1"/>
</dbReference>
<evidence type="ECO:0000256" key="4">
    <source>
        <dbReference type="SAM" id="MobiDB-lite"/>
    </source>
</evidence>
<evidence type="ECO:0000256" key="3">
    <source>
        <dbReference type="PROSITE-ProRule" id="PRU01191"/>
    </source>
</evidence>
<reference evidence="5 6" key="1">
    <citation type="submission" date="2019-12" db="EMBL/GenBank/DDBJ databases">
        <authorList>
            <person name="Alioto T."/>
            <person name="Alioto T."/>
            <person name="Gomez Garrido J."/>
        </authorList>
    </citation>
    <scope>NUCLEOTIDE SEQUENCE [LARGE SCALE GENOMIC DNA]</scope>
</reference>
<feature type="region of interest" description="VHIID" evidence="3">
    <location>
        <begin position="418"/>
        <end position="483"/>
    </location>
</feature>
<comment type="similarity">
    <text evidence="3">Belongs to the GRAS family.</text>
</comment>
<dbReference type="Gramene" id="OE9A074947T1">
    <property type="protein sequence ID" value="OE9A074947C1"/>
    <property type="gene ID" value="OE9A074947"/>
</dbReference>
<keyword evidence="1" id="KW-0805">Transcription regulation</keyword>
<comment type="caution">
    <text evidence="5">The sequence shown here is derived from an EMBL/GenBank/DDBJ whole genome shotgun (WGS) entry which is preliminary data.</text>
</comment>
<feature type="region of interest" description="Leucine repeat II (LRII)" evidence="3">
    <location>
        <begin position="497"/>
        <end position="529"/>
    </location>
</feature>